<comment type="similarity">
    <text evidence="4 13">In the C-terminal section; belongs to the phosphate acetyltransferase and butyryltransferase family.</text>
</comment>
<comment type="domain">
    <text evidence="13">The N-terminal region seems to be important for proper quaternary structure. The C-terminal region contains the substrate-binding site.</text>
</comment>
<evidence type="ECO:0000313" key="16">
    <source>
        <dbReference type="EMBL" id="KJL25902.1"/>
    </source>
</evidence>
<keyword evidence="9 13" id="KW-0808">Transferase</keyword>
<dbReference type="InterPro" id="IPR050500">
    <property type="entry name" value="Phos_Acetyltrans/Butyryltrans"/>
</dbReference>
<dbReference type="Gene3D" id="3.40.50.300">
    <property type="entry name" value="P-loop containing nucleotide triphosphate hydrolases"/>
    <property type="match status" value="1"/>
</dbReference>
<dbReference type="InterPro" id="IPR027417">
    <property type="entry name" value="P-loop_NTPase"/>
</dbReference>
<keyword evidence="8 13" id="KW-0963">Cytoplasm</keyword>
<comment type="subcellular location">
    <subcellularLocation>
        <location evidence="2 13">Cytoplasm</location>
    </subcellularLocation>
</comment>
<evidence type="ECO:0000256" key="3">
    <source>
        <dbReference type="ARBA" id="ARBA00004989"/>
    </source>
</evidence>
<dbReference type="NCBIfam" id="TIGR00651">
    <property type="entry name" value="pta"/>
    <property type="match status" value="1"/>
</dbReference>
<evidence type="ECO:0000256" key="11">
    <source>
        <dbReference type="ARBA" id="ARBA00031108"/>
    </source>
</evidence>
<dbReference type="SUPFAM" id="SSF53659">
    <property type="entry name" value="Isocitrate/Isopropylmalate dehydrogenase-like"/>
    <property type="match status" value="1"/>
</dbReference>
<dbReference type="InterPro" id="IPR042113">
    <property type="entry name" value="P_AcTrfase_dom1"/>
</dbReference>
<evidence type="ECO:0000256" key="2">
    <source>
        <dbReference type="ARBA" id="ARBA00004496"/>
    </source>
</evidence>
<dbReference type="Pfam" id="PF07085">
    <property type="entry name" value="DRTGG"/>
    <property type="match status" value="1"/>
</dbReference>
<evidence type="ECO:0000256" key="10">
    <source>
        <dbReference type="ARBA" id="ARBA00023315"/>
    </source>
</evidence>
<sequence>MAQSIYITSAEGHTGKSTIALGALDALMRVSPRVGVFRPIARSVTERDEILELLLAHDGVNLDYDDCIGVTYDDVRADPEAALSTVVARFKAVEAQCDAVVVVGSDYTDVASPAELGFNARIAANLGAPVLLVLSGRDQQRQAEQLGTTTARPAAAIAQIAALALSELAEERAELFAVAVNRADPAALDDIVTAVHAALPAASTPVWAIPEDRALVAPSIRGILAAVDGTLLKGDDDRLTREALTIVVAGMSMVNVLPRLTEEAVVVIPADRTEVLLAALLADSSGTFPRIAGIILNGPFPLPEPIVQLLDGFASSVPIITTDLGTYDTAVRVMSTRGRISADSRTRYDRALALFQAHVDITELTEQLGLAEAHVVTPLMFQYGLIERARADRRRIVLPEGDDDRILRAAATLLAREVADLTILGDEAAIRARATELGIDIAAAQVLSPNDPELVERFAAEYARLRAHKGITLAQAADTVTDVSYFGTMMVHLGLADGMVSGAAHTTAHTIRPSFEIIKTKPGVNVVSSVFLMALADRVLVYGDCAVIPDPTSEQLADIAVSSATTARQFGIDPRVAMLSYSTGESGSGADVDKVRAATALVRERAPELPVEGPIQYDAAADAAVAKAKLPDSAVAGRATVFVFPDLNTGNNTYKAVQRSAGAVAIGPVLQGLNKPINDLSRGALVADIVNTVAITAIQAQGAERTTEQTGNPA</sequence>
<proteinExistence type="inferred from homology"/>
<dbReference type="GO" id="GO:0005737">
    <property type="term" value="C:cytoplasm"/>
    <property type="evidence" value="ECO:0007669"/>
    <property type="project" value="UniProtKB-SubCell"/>
</dbReference>
<dbReference type="GO" id="GO:0008959">
    <property type="term" value="F:phosphate acetyltransferase activity"/>
    <property type="evidence" value="ECO:0007669"/>
    <property type="project" value="UniProtKB-EC"/>
</dbReference>
<protein>
    <recommendedName>
        <fullName evidence="7 13">Phosphate acetyltransferase</fullName>
        <ecNumber evidence="6 13">2.3.1.8</ecNumber>
    </recommendedName>
    <alternativeName>
        <fullName evidence="11 13">Phosphotransacetylase</fullName>
    </alternativeName>
</protein>
<evidence type="ECO:0000256" key="6">
    <source>
        <dbReference type="ARBA" id="ARBA00012707"/>
    </source>
</evidence>
<dbReference type="OrthoDB" id="9808984at2"/>
<comment type="function">
    <text evidence="12 13">Involved in acetate metabolism.</text>
</comment>
<comment type="pathway">
    <text evidence="3 13">Metabolic intermediate biosynthesis; acetyl-CoA biosynthesis; acetyl-CoA from acetate: step 2/2.</text>
</comment>
<dbReference type="InterPro" id="IPR042112">
    <property type="entry name" value="P_AcTrfase_dom2"/>
</dbReference>
<accession>A0A0F0KYC2</accession>
<evidence type="ECO:0000256" key="8">
    <source>
        <dbReference type="ARBA" id="ARBA00022490"/>
    </source>
</evidence>
<keyword evidence="10 13" id="KW-0012">Acyltransferase</keyword>
<dbReference type="Gene3D" id="3.40.50.10950">
    <property type="match status" value="1"/>
</dbReference>
<evidence type="ECO:0000313" key="17">
    <source>
        <dbReference type="Proteomes" id="UP000033725"/>
    </source>
</evidence>
<evidence type="ECO:0000256" key="7">
    <source>
        <dbReference type="ARBA" id="ARBA00021528"/>
    </source>
</evidence>
<comment type="catalytic activity">
    <reaction evidence="1 13">
        <text>acetyl-CoA + phosphate = acetyl phosphate + CoA</text>
        <dbReference type="Rhea" id="RHEA:19521"/>
        <dbReference type="ChEBI" id="CHEBI:22191"/>
        <dbReference type="ChEBI" id="CHEBI:43474"/>
        <dbReference type="ChEBI" id="CHEBI:57287"/>
        <dbReference type="ChEBI" id="CHEBI:57288"/>
        <dbReference type="EC" id="2.3.1.8"/>
    </reaction>
</comment>
<dbReference type="InterPro" id="IPR004614">
    <property type="entry name" value="P_AcTrfase"/>
</dbReference>
<dbReference type="Gene3D" id="3.40.50.10750">
    <property type="entry name" value="Isocitrate/Isopropylmalate dehydrogenase-like"/>
    <property type="match status" value="1"/>
</dbReference>
<dbReference type="SUPFAM" id="SSF52540">
    <property type="entry name" value="P-loop containing nucleoside triphosphate hydrolases"/>
    <property type="match status" value="1"/>
</dbReference>
<dbReference type="InterPro" id="IPR002505">
    <property type="entry name" value="PTA_PTB"/>
</dbReference>
<dbReference type="InterPro" id="IPR028979">
    <property type="entry name" value="Ser_kin/Pase_Hpr-like_N_sf"/>
</dbReference>
<name>A0A0F0KYC2_9MICO</name>
<dbReference type="PATRIC" id="fig|82380.10.peg.406"/>
<dbReference type="InterPro" id="IPR016475">
    <property type="entry name" value="P-Actrans_bac"/>
</dbReference>
<dbReference type="EC" id="2.3.1.8" evidence="6 13"/>
<dbReference type="Pfam" id="PF13500">
    <property type="entry name" value="AAA_26"/>
    <property type="match status" value="1"/>
</dbReference>
<evidence type="ECO:0000259" key="15">
    <source>
        <dbReference type="Pfam" id="PF07085"/>
    </source>
</evidence>
<dbReference type="InterPro" id="IPR010766">
    <property type="entry name" value="DRTGG"/>
</dbReference>
<feature type="domain" description="Phosphate acetyl/butaryl transferase" evidence="14">
    <location>
        <begin position="381"/>
        <end position="697"/>
    </location>
</feature>
<dbReference type="PANTHER" id="PTHR43356">
    <property type="entry name" value="PHOSPHATE ACETYLTRANSFERASE"/>
    <property type="match status" value="1"/>
</dbReference>
<reference evidence="16 17" key="1">
    <citation type="submission" date="2015-02" db="EMBL/GenBank/DDBJ databases">
        <title>Draft genome sequences of ten Microbacterium spp. with emphasis on heavy metal contaminated environments.</title>
        <authorList>
            <person name="Corretto E."/>
        </authorList>
    </citation>
    <scope>NUCLEOTIDE SEQUENCE [LARGE SCALE GENOMIC DNA]</scope>
    <source>
        <strain evidence="16 17">BEL163</strain>
    </source>
</reference>
<evidence type="ECO:0000256" key="4">
    <source>
        <dbReference type="ARBA" id="ARBA00008756"/>
    </source>
</evidence>
<evidence type="ECO:0000256" key="13">
    <source>
        <dbReference type="PIRNR" id="PIRNR006107"/>
    </source>
</evidence>
<dbReference type="Gene3D" id="3.40.1390.20">
    <property type="entry name" value="HprK N-terminal domain-like"/>
    <property type="match status" value="1"/>
</dbReference>
<dbReference type="AlphaFoldDB" id="A0A0F0KYC2"/>
<feature type="domain" description="DRTGG" evidence="15">
    <location>
        <begin position="223"/>
        <end position="333"/>
    </location>
</feature>
<dbReference type="GO" id="GO:0006085">
    <property type="term" value="P:acetyl-CoA biosynthetic process"/>
    <property type="evidence" value="ECO:0007669"/>
    <property type="project" value="UniProtKB-UniPathway"/>
</dbReference>
<evidence type="ECO:0000256" key="1">
    <source>
        <dbReference type="ARBA" id="ARBA00000705"/>
    </source>
</evidence>
<gene>
    <name evidence="16" type="primary">pta</name>
    <name evidence="16" type="ORF">RN51_00408</name>
</gene>
<dbReference type="NCBIfam" id="NF007233">
    <property type="entry name" value="PRK09653.1"/>
    <property type="match status" value="1"/>
</dbReference>
<dbReference type="PIRSF" id="PIRSF006107">
    <property type="entry name" value="PhpActrans_proteobac"/>
    <property type="match status" value="1"/>
</dbReference>
<evidence type="ECO:0000256" key="9">
    <source>
        <dbReference type="ARBA" id="ARBA00022679"/>
    </source>
</evidence>
<dbReference type="FunFam" id="3.40.50.10750:FF:000001">
    <property type="entry name" value="Phosphate acetyltransferase"/>
    <property type="match status" value="1"/>
</dbReference>
<dbReference type="UniPathway" id="UPA00340">
    <property type="reaction ID" value="UER00459"/>
</dbReference>
<dbReference type="EMBL" id="JYIV01000014">
    <property type="protein sequence ID" value="KJL25902.1"/>
    <property type="molecule type" value="Genomic_DNA"/>
</dbReference>
<organism evidence="16 17">
    <name type="scientific">Microbacterium oxydans</name>
    <dbReference type="NCBI Taxonomy" id="82380"/>
    <lineage>
        <taxon>Bacteria</taxon>
        <taxon>Bacillati</taxon>
        <taxon>Actinomycetota</taxon>
        <taxon>Actinomycetes</taxon>
        <taxon>Micrococcales</taxon>
        <taxon>Microbacteriaceae</taxon>
        <taxon>Microbacterium</taxon>
    </lineage>
</organism>
<dbReference type="PANTHER" id="PTHR43356:SF3">
    <property type="entry name" value="PHOSPHATE ACETYLTRANSFERASE"/>
    <property type="match status" value="1"/>
</dbReference>
<dbReference type="SUPFAM" id="SSF75138">
    <property type="entry name" value="HprK N-terminal domain-like"/>
    <property type="match status" value="1"/>
</dbReference>
<dbReference type="Proteomes" id="UP000033725">
    <property type="component" value="Unassembled WGS sequence"/>
</dbReference>
<comment type="similarity">
    <text evidence="5 13">In the N-terminal section; belongs to the CobB/CobQ family.</text>
</comment>
<dbReference type="Pfam" id="PF01515">
    <property type="entry name" value="PTA_PTB"/>
    <property type="match status" value="1"/>
</dbReference>
<evidence type="ECO:0000259" key="14">
    <source>
        <dbReference type="Pfam" id="PF01515"/>
    </source>
</evidence>
<dbReference type="RefSeq" id="WP_045262372.1">
    <property type="nucleotide sequence ID" value="NZ_JYIV01000014.1"/>
</dbReference>
<evidence type="ECO:0000256" key="12">
    <source>
        <dbReference type="ARBA" id="ARBA00049955"/>
    </source>
</evidence>
<evidence type="ECO:0000256" key="5">
    <source>
        <dbReference type="ARBA" id="ARBA00009786"/>
    </source>
</evidence>
<comment type="caution">
    <text evidence="16">The sequence shown here is derived from an EMBL/GenBank/DDBJ whole genome shotgun (WGS) entry which is preliminary data.</text>
</comment>
<dbReference type="NCBIfam" id="NF004167">
    <property type="entry name" value="PRK05632.1"/>
    <property type="match status" value="1"/>
</dbReference>